<evidence type="ECO:0000259" key="5">
    <source>
        <dbReference type="Pfam" id="PF00296"/>
    </source>
</evidence>
<dbReference type="Gene3D" id="3.20.20.30">
    <property type="entry name" value="Luciferase-like domain"/>
    <property type="match status" value="1"/>
</dbReference>
<dbReference type="SUPFAM" id="SSF51679">
    <property type="entry name" value="Bacterial luciferase-like"/>
    <property type="match status" value="1"/>
</dbReference>
<keyword evidence="4" id="KW-0503">Monooxygenase</keyword>
<evidence type="ECO:0000256" key="1">
    <source>
        <dbReference type="ARBA" id="ARBA00022630"/>
    </source>
</evidence>
<keyword evidence="7" id="KW-1185">Reference proteome</keyword>
<dbReference type="RefSeq" id="WP_367775356.1">
    <property type="nucleotide sequence ID" value="NZ_JBFNXR010000054.1"/>
</dbReference>
<keyword evidence="3 6" id="KW-0560">Oxidoreductase</keyword>
<proteinExistence type="predicted"/>
<organism evidence="6 7">
    <name type="scientific">Novosphingobium rhizovicinum</name>
    <dbReference type="NCBI Taxonomy" id="3228928"/>
    <lineage>
        <taxon>Bacteria</taxon>
        <taxon>Pseudomonadati</taxon>
        <taxon>Pseudomonadota</taxon>
        <taxon>Alphaproteobacteria</taxon>
        <taxon>Sphingomonadales</taxon>
        <taxon>Sphingomonadaceae</taxon>
        <taxon>Novosphingobium</taxon>
    </lineage>
</organism>
<dbReference type="GO" id="GO:0016491">
    <property type="term" value="F:oxidoreductase activity"/>
    <property type="evidence" value="ECO:0007669"/>
    <property type="project" value="UniProtKB-KW"/>
</dbReference>
<evidence type="ECO:0000256" key="2">
    <source>
        <dbReference type="ARBA" id="ARBA00022643"/>
    </source>
</evidence>
<keyword evidence="2" id="KW-0288">FMN</keyword>
<dbReference type="InterPro" id="IPR036661">
    <property type="entry name" value="Luciferase-like_sf"/>
</dbReference>
<dbReference type="EMBL" id="JBFNXR010000054">
    <property type="protein sequence ID" value="MEW9856880.1"/>
    <property type="molecule type" value="Genomic_DNA"/>
</dbReference>
<accession>A0ABV3RH91</accession>
<sequence length="288" mass="31881">MKIGIVYPQNELGDPSAVKAIGTAAEKMGYDHLVAYDHVLGASHDREPKLSGPYTEKHPFHDPFVMFAYLAGITERIELVSGVLILPQRPTALVARQAADLDLLCGERFRMGVGVGWNYVEYDALGQDFSKRGRRIEEQVQLLRRLWTEPLITFEGEFDRIDRAATLPHPRRTIPIWMGGFADVALKRAAKMADGFIFADGAADAFAQLETLDAALRAEGRDHGTFGKQCHMLRPRTPQDVVEFALRWRDAGGTHATVNSMGKGYGNASAHIEWFEAVAEAMGRAGLM</sequence>
<evidence type="ECO:0000313" key="7">
    <source>
        <dbReference type="Proteomes" id="UP001556118"/>
    </source>
</evidence>
<protein>
    <submittedName>
        <fullName evidence="6">LLM class F420-dependent oxidoreductase</fullName>
        <ecNumber evidence="6">1.-.-.-</ecNumber>
    </submittedName>
</protein>
<gene>
    <name evidence="6" type="ORF">ABUH87_17290</name>
</gene>
<dbReference type="Pfam" id="PF00296">
    <property type="entry name" value="Bac_luciferase"/>
    <property type="match status" value="1"/>
</dbReference>
<dbReference type="Proteomes" id="UP001556118">
    <property type="component" value="Unassembled WGS sequence"/>
</dbReference>
<dbReference type="InterPro" id="IPR050172">
    <property type="entry name" value="SsuD_RutA_monooxygenase"/>
</dbReference>
<feature type="domain" description="Luciferase-like" evidence="5">
    <location>
        <begin position="13"/>
        <end position="245"/>
    </location>
</feature>
<comment type="caution">
    <text evidence="6">The sequence shown here is derived from an EMBL/GenBank/DDBJ whole genome shotgun (WGS) entry which is preliminary data.</text>
</comment>
<evidence type="ECO:0000256" key="3">
    <source>
        <dbReference type="ARBA" id="ARBA00023002"/>
    </source>
</evidence>
<dbReference type="InterPro" id="IPR019921">
    <property type="entry name" value="Lucif-like_OxRdtase_Rv2161c"/>
</dbReference>
<name>A0ABV3RH91_9SPHN</name>
<dbReference type="NCBIfam" id="TIGR03619">
    <property type="entry name" value="F420_Rv2161c"/>
    <property type="match status" value="1"/>
</dbReference>
<dbReference type="InterPro" id="IPR011251">
    <property type="entry name" value="Luciferase-like_dom"/>
</dbReference>
<evidence type="ECO:0000313" key="6">
    <source>
        <dbReference type="EMBL" id="MEW9856880.1"/>
    </source>
</evidence>
<evidence type="ECO:0000256" key="4">
    <source>
        <dbReference type="ARBA" id="ARBA00023033"/>
    </source>
</evidence>
<dbReference type="EC" id="1.-.-.-" evidence="6"/>
<dbReference type="PANTHER" id="PTHR42847:SF4">
    <property type="entry name" value="ALKANESULFONATE MONOOXYGENASE-RELATED"/>
    <property type="match status" value="1"/>
</dbReference>
<reference evidence="6 7" key="1">
    <citation type="submission" date="2024-06" db="EMBL/GenBank/DDBJ databases">
        <title>Novosphingobium rhizovicinus M1R2S20.</title>
        <authorList>
            <person name="Sun J.-Q."/>
        </authorList>
    </citation>
    <scope>NUCLEOTIDE SEQUENCE [LARGE SCALE GENOMIC DNA]</scope>
    <source>
        <strain evidence="6 7">M1R2S20</strain>
    </source>
</reference>
<keyword evidence="1" id="KW-0285">Flavoprotein</keyword>
<dbReference type="PANTHER" id="PTHR42847">
    <property type="entry name" value="ALKANESULFONATE MONOOXYGENASE"/>
    <property type="match status" value="1"/>
</dbReference>